<dbReference type="Gene3D" id="1.20.120.530">
    <property type="entry name" value="GntR ligand-binding domain-like"/>
    <property type="match status" value="1"/>
</dbReference>
<keyword evidence="6" id="KW-1185">Reference proteome</keyword>
<dbReference type="InterPro" id="IPR011711">
    <property type="entry name" value="GntR_C"/>
</dbReference>
<dbReference type="Gene3D" id="1.10.10.10">
    <property type="entry name" value="Winged helix-like DNA-binding domain superfamily/Winged helix DNA-binding domain"/>
    <property type="match status" value="1"/>
</dbReference>
<dbReference type="PANTHER" id="PTHR43537">
    <property type="entry name" value="TRANSCRIPTIONAL REGULATOR, GNTR FAMILY"/>
    <property type="match status" value="1"/>
</dbReference>
<evidence type="ECO:0000313" key="5">
    <source>
        <dbReference type="EMBL" id="OXL16596.1"/>
    </source>
</evidence>
<dbReference type="EMBL" id="NJGG01000001">
    <property type="protein sequence ID" value="OXL16596.1"/>
    <property type="molecule type" value="Genomic_DNA"/>
</dbReference>
<dbReference type="SUPFAM" id="SSF48008">
    <property type="entry name" value="GntR ligand-binding domain-like"/>
    <property type="match status" value="1"/>
</dbReference>
<dbReference type="SMART" id="SM00345">
    <property type="entry name" value="HTH_GNTR"/>
    <property type="match status" value="1"/>
</dbReference>
<dbReference type="Pfam" id="PF00392">
    <property type="entry name" value="GntR"/>
    <property type="match status" value="1"/>
</dbReference>
<dbReference type="CDD" id="cd07377">
    <property type="entry name" value="WHTH_GntR"/>
    <property type="match status" value="1"/>
</dbReference>
<dbReference type="Proteomes" id="UP000215188">
    <property type="component" value="Unassembled WGS sequence"/>
</dbReference>
<dbReference type="InterPro" id="IPR036388">
    <property type="entry name" value="WH-like_DNA-bd_sf"/>
</dbReference>
<dbReference type="GO" id="GO:0003700">
    <property type="term" value="F:DNA-binding transcription factor activity"/>
    <property type="evidence" value="ECO:0007669"/>
    <property type="project" value="InterPro"/>
</dbReference>
<feature type="domain" description="HTH gntR-type" evidence="4">
    <location>
        <begin position="1"/>
        <end position="66"/>
    </location>
</feature>
<gene>
    <name evidence="5" type="ORF">AOC33_05250</name>
</gene>
<keyword evidence="3" id="KW-0804">Transcription</keyword>
<proteinExistence type="predicted"/>
<keyword evidence="2" id="KW-0238">DNA-binding</keyword>
<dbReference type="PROSITE" id="PS50949">
    <property type="entry name" value="HTH_GNTR"/>
    <property type="match status" value="1"/>
</dbReference>
<dbReference type="InterPro" id="IPR008920">
    <property type="entry name" value="TF_FadR/GntR_C"/>
</dbReference>
<dbReference type="SMART" id="SM00895">
    <property type="entry name" value="FCD"/>
    <property type="match status" value="1"/>
</dbReference>
<evidence type="ECO:0000259" key="4">
    <source>
        <dbReference type="PROSITE" id="PS50949"/>
    </source>
</evidence>
<dbReference type="SUPFAM" id="SSF46785">
    <property type="entry name" value="Winged helix' DNA-binding domain"/>
    <property type="match status" value="1"/>
</dbReference>
<name>A0A229FX54_9BURK</name>
<dbReference type="AlphaFoldDB" id="A0A229FX54"/>
<keyword evidence="1" id="KW-0805">Transcription regulation</keyword>
<reference evidence="5 6" key="1">
    <citation type="submission" date="2017-06" db="EMBL/GenBank/DDBJ databases">
        <title>Reclassification of a Polynucleobacter cosmopolitanus strain isolated from tropical Lake Victoria as Polynucleobacter victoriensis comb. nov.</title>
        <authorList>
            <person name="Hahn M.W."/>
        </authorList>
    </citation>
    <scope>NUCLEOTIDE SEQUENCE [LARGE SCALE GENOMIC DNA]</scope>
    <source>
        <strain evidence="5 6">MWH-MoIso2</strain>
    </source>
</reference>
<dbReference type="OrthoDB" id="5450856at2"/>
<evidence type="ECO:0000313" key="6">
    <source>
        <dbReference type="Proteomes" id="UP000215188"/>
    </source>
</evidence>
<evidence type="ECO:0000256" key="1">
    <source>
        <dbReference type="ARBA" id="ARBA00023015"/>
    </source>
</evidence>
<evidence type="ECO:0000256" key="2">
    <source>
        <dbReference type="ARBA" id="ARBA00023125"/>
    </source>
</evidence>
<comment type="caution">
    <text evidence="5">The sequence shown here is derived from an EMBL/GenBank/DDBJ whole genome shotgun (WGS) entry which is preliminary data.</text>
</comment>
<dbReference type="InterPro" id="IPR000524">
    <property type="entry name" value="Tscrpt_reg_HTH_GntR"/>
</dbReference>
<organism evidence="5 6">
    <name type="scientific">Polynucleobacter cosmopolitanus</name>
    <dbReference type="NCBI Taxonomy" id="351345"/>
    <lineage>
        <taxon>Bacteria</taxon>
        <taxon>Pseudomonadati</taxon>
        <taxon>Pseudomonadota</taxon>
        <taxon>Betaproteobacteria</taxon>
        <taxon>Burkholderiales</taxon>
        <taxon>Burkholderiaceae</taxon>
        <taxon>Polynucleobacter</taxon>
    </lineage>
</organism>
<evidence type="ECO:0000256" key="3">
    <source>
        <dbReference type="ARBA" id="ARBA00023163"/>
    </source>
</evidence>
<dbReference type="InterPro" id="IPR036390">
    <property type="entry name" value="WH_DNA-bd_sf"/>
</dbReference>
<protein>
    <submittedName>
        <fullName evidence="5">GntR family transcriptional regulator</fullName>
    </submittedName>
</protein>
<dbReference type="PANTHER" id="PTHR43537:SF24">
    <property type="entry name" value="GLUCONATE OPERON TRANSCRIPTIONAL REPRESSOR"/>
    <property type="match status" value="1"/>
</dbReference>
<accession>A0A229FX54</accession>
<dbReference type="Pfam" id="PF07729">
    <property type="entry name" value="FCD"/>
    <property type="match status" value="1"/>
</dbReference>
<sequence>MRSYVEDYLRQAILSGKYKSGDRLVEREICEILNVSRPPVREALRQLEADKLISNELHRGPIVSSMSYEEAEELYKFRALLESFAVAEFSRLATDEQINDLSLAIKKLHEVSDKGDKQLLLNSKADLYNVILSGCGNNLVRESLLKLLDRISLLRGTSLLQPNRMAQSLKEIDQMFKFIKSKNYEAAKDAAYNHIQAAAKVALAVIAAEQK</sequence>
<dbReference type="GO" id="GO:0003677">
    <property type="term" value="F:DNA binding"/>
    <property type="evidence" value="ECO:0007669"/>
    <property type="project" value="UniProtKB-KW"/>
</dbReference>